<organism evidence="2">
    <name type="scientific">Opuntia streptacantha</name>
    <name type="common">Prickly pear cactus</name>
    <name type="synonym">Opuntia cardona</name>
    <dbReference type="NCBI Taxonomy" id="393608"/>
    <lineage>
        <taxon>Eukaryota</taxon>
        <taxon>Viridiplantae</taxon>
        <taxon>Streptophyta</taxon>
        <taxon>Embryophyta</taxon>
        <taxon>Tracheophyta</taxon>
        <taxon>Spermatophyta</taxon>
        <taxon>Magnoliopsida</taxon>
        <taxon>eudicotyledons</taxon>
        <taxon>Gunneridae</taxon>
        <taxon>Pentapetalae</taxon>
        <taxon>Caryophyllales</taxon>
        <taxon>Cactineae</taxon>
        <taxon>Cactaceae</taxon>
        <taxon>Opuntioideae</taxon>
        <taxon>Opuntia</taxon>
    </lineage>
</organism>
<evidence type="ECO:0008006" key="3">
    <source>
        <dbReference type="Google" id="ProtNLM"/>
    </source>
</evidence>
<accession>A0A7C9DN90</accession>
<reference evidence="2" key="1">
    <citation type="journal article" date="2013" name="J. Plant Res.">
        <title>Effect of fungi and light on seed germination of three Opuntia species from semiarid lands of central Mexico.</title>
        <authorList>
            <person name="Delgado-Sanchez P."/>
            <person name="Jimenez-Bremont J.F."/>
            <person name="Guerrero-Gonzalez Mde L."/>
            <person name="Flores J."/>
        </authorList>
    </citation>
    <scope>NUCLEOTIDE SEQUENCE</scope>
    <source>
        <tissue evidence="2">Cladode</tissue>
    </source>
</reference>
<reference evidence="2" key="2">
    <citation type="submission" date="2020-07" db="EMBL/GenBank/DDBJ databases">
        <authorList>
            <person name="Vera ALvarez R."/>
            <person name="Arias-Moreno D.M."/>
            <person name="Jimenez-Jacinto V."/>
            <person name="Jimenez-Bremont J.F."/>
            <person name="Swaminathan K."/>
            <person name="Moose S.P."/>
            <person name="Guerrero-Gonzalez M.L."/>
            <person name="Marino-Ramirez L."/>
            <person name="Landsman D."/>
            <person name="Rodriguez-Kessler M."/>
            <person name="Delgado-Sanchez P."/>
        </authorList>
    </citation>
    <scope>NUCLEOTIDE SEQUENCE</scope>
    <source>
        <tissue evidence="2">Cladode</tissue>
    </source>
</reference>
<keyword evidence="1" id="KW-0732">Signal</keyword>
<dbReference type="EMBL" id="GISG01144379">
    <property type="protein sequence ID" value="MBA4646006.1"/>
    <property type="molecule type" value="Transcribed_RNA"/>
</dbReference>
<protein>
    <recommendedName>
        <fullName evidence="3">Secreted protein</fullName>
    </recommendedName>
</protein>
<feature type="chain" id="PRO_5028444261" description="Secreted protein" evidence="1">
    <location>
        <begin position="32"/>
        <end position="108"/>
    </location>
</feature>
<dbReference type="AlphaFoldDB" id="A0A7C9DN90"/>
<name>A0A7C9DN90_OPUST</name>
<evidence type="ECO:0000313" key="2">
    <source>
        <dbReference type="EMBL" id="MBA4646006.1"/>
    </source>
</evidence>
<feature type="signal peptide" evidence="1">
    <location>
        <begin position="1"/>
        <end position="31"/>
    </location>
</feature>
<proteinExistence type="predicted"/>
<sequence>MQKACKVKITMMLPHTMYLLWLCRESMLSRACPINSDIFFYRLVQEDNTPQAYENSYLYSSQTIFLRAFPLCPPKLVTYTTNGSQSARIPKPKKTNLPPLHGIMKIST</sequence>
<evidence type="ECO:0000256" key="1">
    <source>
        <dbReference type="SAM" id="SignalP"/>
    </source>
</evidence>